<organism evidence="3 4">
    <name type="scientific">Microbacterium maritypicum</name>
    <name type="common">Microbacterium liquefaciens</name>
    <dbReference type="NCBI Taxonomy" id="33918"/>
    <lineage>
        <taxon>Bacteria</taxon>
        <taxon>Bacillati</taxon>
        <taxon>Actinomycetota</taxon>
        <taxon>Actinomycetes</taxon>
        <taxon>Micrococcales</taxon>
        <taxon>Microbacteriaceae</taxon>
        <taxon>Microbacterium</taxon>
    </lineage>
</organism>
<evidence type="ECO:0000256" key="1">
    <source>
        <dbReference type="SAM" id="MobiDB-lite"/>
    </source>
</evidence>
<dbReference type="InterPro" id="IPR005094">
    <property type="entry name" value="Endonuclease_MobA/VirD2"/>
</dbReference>
<dbReference type="RefSeq" id="WP_141387829.1">
    <property type="nucleotide sequence ID" value="NZ_BJNQ01000024.1"/>
</dbReference>
<name>A0A4Y4BCB1_MICMQ</name>
<sequence>MMPNITRGGSMAGLIMYLRGPGRANEHTAPRVVAGHDVIVELAGEGVLSADGGLDVANALDLPSKLFGTEVTLPVYDLNEETGERVSTGERRDAHVWHCSLSVKAEEGELSDEQWSAIANDFVNEMGFVDEEGGASCRWVAIRHGLSTAGNDHVHIAVNLVREDGTKADVHRDYVRAQKIAGELEVKYGLDVLESRQQNARTLSANKPAETARAVREGETYTQRDELRRRLRTVAANSPSERDFIAAARNARVIVRPRYEKGGTSRVVGYTAAMIPTKADEKPVWYAPSKLDRALGLPQLRSGWEQTNASELAAVDAWKGAGRAARMRGYDAPEKVQAAPVSEVAAARVASHDTEAATPGERLPAFNAEAAAADLSGVYAHASMAFERGTPGPLAAASDEFARVAQGQRGSAAPLRRALDVGYQARLMARGAGTDSKAGWIGVMRQVNRVAKRIATVQQERGAADNAAALRSRAEAALNAVQERVQRASGQPATAAPGSTLGARPTTHQRPANPGRTRGPDLGR</sequence>
<dbReference type="AlphaFoldDB" id="A0A4Y4BCB1"/>
<comment type="caution">
    <text evidence="3">The sequence shown here is derived from an EMBL/GenBank/DDBJ whole genome shotgun (WGS) entry which is preliminary data.</text>
</comment>
<dbReference type="Pfam" id="PF03432">
    <property type="entry name" value="Relaxase"/>
    <property type="match status" value="1"/>
</dbReference>
<feature type="domain" description="MobA/VirD2-like nuclease" evidence="2">
    <location>
        <begin position="92"/>
        <end position="190"/>
    </location>
</feature>
<feature type="region of interest" description="Disordered" evidence="1">
    <location>
        <begin position="483"/>
        <end position="524"/>
    </location>
</feature>
<protein>
    <submittedName>
        <fullName evidence="3">Mobilization protein</fullName>
    </submittedName>
</protein>
<evidence type="ECO:0000259" key="2">
    <source>
        <dbReference type="Pfam" id="PF03432"/>
    </source>
</evidence>
<accession>A0A4Y4BCB1</accession>
<dbReference type="Proteomes" id="UP000317410">
    <property type="component" value="Unassembled WGS sequence"/>
</dbReference>
<proteinExistence type="predicted"/>
<evidence type="ECO:0000313" key="3">
    <source>
        <dbReference type="EMBL" id="GEC76714.1"/>
    </source>
</evidence>
<evidence type="ECO:0000313" key="4">
    <source>
        <dbReference type="Proteomes" id="UP000317410"/>
    </source>
</evidence>
<reference evidence="3 4" key="1">
    <citation type="submission" date="2019-06" db="EMBL/GenBank/DDBJ databases">
        <title>Whole genome shotgun sequence of Microbacterium liquefaciens NBRC 15037.</title>
        <authorList>
            <person name="Hosoyama A."/>
            <person name="Uohara A."/>
            <person name="Ohji S."/>
            <person name="Ichikawa N."/>
        </authorList>
    </citation>
    <scope>NUCLEOTIDE SEQUENCE [LARGE SCALE GENOMIC DNA]</scope>
    <source>
        <strain evidence="3 4">NBRC 15037</strain>
    </source>
</reference>
<dbReference type="EMBL" id="BJNQ01000024">
    <property type="protein sequence ID" value="GEC76714.1"/>
    <property type="molecule type" value="Genomic_DNA"/>
</dbReference>
<gene>
    <name evidence="3" type="ORF">MLI01_28590</name>
</gene>